<dbReference type="SUPFAM" id="SSF52540">
    <property type="entry name" value="P-loop containing nucleoside triphosphate hydrolases"/>
    <property type="match status" value="1"/>
</dbReference>
<feature type="domain" description="ATPase dynein-related AAA" evidence="1">
    <location>
        <begin position="442"/>
        <end position="531"/>
    </location>
</feature>
<name>A0AA37WXJ3_9GAMM</name>
<dbReference type="InterPro" id="IPR027417">
    <property type="entry name" value="P-loop_NTPase"/>
</dbReference>
<accession>A0AA37WXJ3</accession>
<dbReference type="InterPro" id="IPR052934">
    <property type="entry name" value="Methyl-DNA_Rec/Restrict_Enz"/>
</dbReference>
<dbReference type="Proteomes" id="UP001157439">
    <property type="component" value="Unassembled WGS sequence"/>
</dbReference>
<dbReference type="AlphaFoldDB" id="A0AA37WXJ3"/>
<comment type="caution">
    <text evidence="2">The sequence shown here is derived from an EMBL/GenBank/DDBJ whole genome shotgun (WGS) entry which is preliminary data.</text>
</comment>
<dbReference type="Pfam" id="PF07728">
    <property type="entry name" value="AAA_5"/>
    <property type="match status" value="1"/>
</dbReference>
<sequence>MDLNEQFRIYKSYIEETLKEFPLKPVKINCIKVFKALAELTSELPLNSFDFISREELQLRVNERYPVKANSKRQEVNKYLSQRFNIASSLEPDFIEFTLEDDENVYCREDGIGGGRKRTGYRIRKFSQRADLIRYLCQLDLTEIIQVEEQSSSVSISKETKMTSPLNQILYGPPGTGKTYHTVEAAVKAADPEYFATLDISNDVFTSAKQREQLRQRYQELVEAKRIRFVTFHQSYGYEEFVEGMRAITNDDHQIEYKVQAGIFKQICTDALANTGEQPSILKPEAKIWKLSIDGVKASKVREYCFKNNVACVGWGQTGDMASAEHSAKEIEYIEGLGPLAKSSLMEFTGRIAQGDIVVCVKGMWSIQAIGVVSGDYYYDEGGTAGNQEFRHVLPVDWLAKDFDVNIYELNDNTRLTLKTCYELNRFNSLDLYERLKSEGVYLDKGQSFGERQNYVLVIDEINRGNISKIFGELITLIEPSKRKGKSEWIELMLPQSNKSFSVPENLHIIGTMNTADRSLAMMDTALRRRFDFVEMMPKPQLLEGVKVRHNGHEIDIEALMIALNKRIEILHDREHTLGHAFFMPLRALVDQNMHEEAFAELVTVLKNKVIPLLEEYFFEDWSKIRMVLADNQKTNPEVQFIKENKQSKNDLDGIFGPHHKLDQYGQQVIQYSVAASNEPVWNNVQAYIGIYQTLTNAHVTVES</sequence>
<dbReference type="InterPro" id="IPR011704">
    <property type="entry name" value="ATPase_dyneun-rel_AAA"/>
</dbReference>
<gene>
    <name evidence="2" type="ORF">GCM10007894_26700</name>
</gene>
<keyword evidence="3" id="KW-1185">Reference proteome</keyword>
<dbReference type="RefSeq" id="WP_158220721.1">
    <property type="nucleotide sequence ID" value="NZ_BSPO01000003.1"/>
</dbReference>
<dbReference type="Gene3D" id="3.40.50.300">
    <property type="entry name" value="P-loop containing nucleotide triphosphate hydrolases"/>
    <property type="match status" value="1"/>
</dbReference>
<dbReference type="GO" id="GO:0016887">
    <property type="term" value="F:ATP hydrolysis activity"/>
    <property type="evidence" value="ECO:0007669"/>
    <property type="project" value="InterPro"/>
</dbReference>
<dbReference type="PANTHER" id="PTHR37291:SF1">
    <property type="entry name" value="TYPE IV METHYL-DIRECTED RESTRICTION ENZYME ECOKMCRB SUBUNIT"/>
    <property type="match status" value="1"/>
</dbReference>
<dbReference type="PANTHER" id="PTHR37291">
    <property type="entry name" value="5-METHYLCYTOSINE-SPECIFIC RESTRICTION ENZYME B"/>
    <property type="match status" value="1"/>
</dbReference>
<dbReference type="EMBL" id="BSPO01000003">
    <property type="protein sequence ID" value="GLS84693.1"/>
    <property type="molecule type" value="Genomic_DNA"/>
</dbReference>
<protein>
    <recommendedName>
        <fullName evidence="1">ATPase dynein-related AAA domain-containing protein</fullName>
    </recommendedName>
</protein>
<evidence type="ECO:0000313" key="3">
    <source>
        <dbReference type="Proteomes" id="UP001157439"/>
    </source>
</evidence>
<evidence type="ECO:0000313" key="2">
    <source>
        <dbReference type="EMBL" id="GLS84693.1"/>
    </source>
</evidence>
<reference evidence="2 3" key="1">
    <citation type="journal article" date="2014" name="Int. J. Syst. Evol. Microbiol.">
        <title>Complete genome sequence of Corynebacterium casei LMG S-19264T (=DSM 44701T), isolated from a smear-ripened cheese.</title>
        <authorList>
            <consortium name="US DOE Joint Genome Institute (JGI-PGF)"/>
            <person name="Walter F."/>
            <person name="Albersmeier A."/>
            <person name="Kalinowski J."/>
            <person name="Ruckert C."/>
        </authorList>
    </citation>
    <scope>NUCLEOTIDE SEQUENCE [LARGE SCALE GENOMIC DNA]</scope>
    <source>
        <strain evidence="2 3">NBRC 112785</strain>
    </source>
</reference>
<dbReference type="GO" id="GO:0005524">
    <property type="term" value="F:ATP binding"/>
    <property type="evidence" value="ECO:0007669"/>
    <property type="project" value="InterPro"/>
</dbReference>
<proteinExistence type="predicted"/>
<organism evidence="2 3">
    <name type="scientific">Paraferrimonas haliotis</name>
    <dbReference type="NCBI Taxonomy" id="2013866"/>
    <lineage>
        <taxon>Bacteria</taxon>
        <taxon>Pseudomonadati</taxon>
        <taxon>Pseudomonadota</taxon>
        <taxon>Gammaproteobacteria</taxon>
        <taxon>Alteromonadales</taxon>
        <taxon>Ferrimonadaceae</taxon>
        <taxon>Paraferrimonas</taxon>
    </lineage>
</organism>
<evidence type="ECO:0000259" key="1">
    <source>
        <dbReference type="Pfam" id="PF07728"/>
    </source>
</evidence>